<evidence type="ECO:0000313" key="3">
    <source>
        <dbReference type="Proteomes" id="UP000179024"/>
    </source>
</evidence>
<reference evidence="2 3" key="1">
    <citation type="journal article" date="2016" name="Nat. Commun.">
        <title>Thousands of microbial genomes shed light on interconnected biogeochemical processes in an aquifer system.</title>
        <authorList>
            <person name="Anantharaman K."/>
            <person name="Brown C.T."/>
            <person name="Hug L.A."/>
            <person name="Sharon I."/>
            <person name="Castelle C.J."/>
            <person name="Probst A.J."/>
            <person name="Thomas B.C."/>
            <person name="Singh A."/>
            <person name="Wilkins M.J."/>
            <person name="Karaoz U."/>
            <person name="Brodie E.L."/>
            <person name="Williams K.H."/>
            <person name="Hubbard S.S."/>
            <person name="Banfield J.F."/>
        </authorList>
    </citation>
    <scope>NUCLEOTIDE SEQUENCE [LARGE SCALE GENOMIC DNA]</scope>
</reference>
<keyword evidence="1" id="KW-0812">Transmembrane</keyword>
<proteinExistence type="predicted"/>
<keyword evidence="1" id="KW-0472">Membrane</keyword>
<keyword evidence="1" id="KW-1133">Transmembrane helix</keyword>
<feature type="transmembrane region" description="Helical" evidence="1">
    <location>
        <begin position="16"/>
        <end position="35"/>
    </location>
</feature>
<dbReference type="Gene3D" id="3.30.460.10">
    <property type="entry name" value="Beta Polymerase, domain 2"/>
    <property type="match status" value="1"/>
</dbReference>
<evidence type="ECO:0000256" key="1">
    <source>
        <dbReference type="SAM" id="Phobius"/>
    </source>
</evidence>
<dbReference type="SUPFAM" id="SSF81301">
    <property type="entry name" value="Nucleotidyltransferase"/>
    <property type="match status" value="1"/>
</dbReference>
<evidence type="ECO:0008006" key="4">
    <source>
        <dbReference type="Google" id="ProtNLM"/>
    </source>
</evidence>
<gene>
    <name evidence="2" type="ORF">A3F34_00835</name>
</gene>
<comment type="caution">
    <text evidence="2">The sequence shown here is derived from an EMBL/GenBank/DDBJ whole genome shotgun (WGS) entry which is preliminary data.</text>
</comment>
<evidence type="ECO:0000313" key="2">
    <source>
        <dbReference type="EMBL" id="OGK39493.1"/>
    </source>
</evidence>
<dbReference type="AlphaFoldDB" id="A0A1F7I818"/>
<organism evidence="2 3">
    <name type="scientific">Candidatus Roizmanbacteria bacterium RIFCSPHIGHO2_12_FULL_44_10</name>
    <dbReference type="NCBI Taxonomy" id="1802054"/>
    <lineage>
        <taxon>Bacteria</taxon>
        <taxon>Candidatus Roizmaniibacteriota</taxon>
    </lineage>
</organism>
<name>A0A1F7I818_9BACT</name>
<protein>
    <recommendedName>
        <fullName evidence="4">Polymerase nucleotidyl transferase domain-containing protein</fullName>
    </recommendedName>
</protein>
<dbReference type="EMBL" id="MGAE01000017">
    <property type="protein sequence ID" value="OGK39493.1"/>
    <property type="molecule type" value="Genomic_DNA"/>
</dbReference>
<dbReference type="Proteomes" id="UP000179024">
    <property type="component" value="Unassembled WGS sequence"/>
</dbReference>
<accession>A0A1F7I818</accession>
<dbReference type="InterPro" id="IPR043519">
    <property type="entry name" value="NT_sf"/>
</dbReference>
<sequence>MDNRPLEQAIIETLSYFVYFGFAPSFVEIYCYISIKTSKKRLEKVLGSMEGKKLLVSGQDKLNNESVYTLRGHRMSINNRHIRKGQTEKELKKLQKFIKLLAKFPQIQLIGISGSCAMGNAETKDDVDFFIITAPKRMWTGRVIGLFIANVMGARRKRGQVTVRDLACLNMFFDGRNISVPKYKRNLYTAHEVVQMKPVFSHHAEAQKFLQKNRWISHYFPNYTIPTSRYQSVGNQNRLVGDVLEWLFRKIQLALINRHKTREIVTETQLWFFPNDFEMQIKGRL</sequence>